<gene>
    <name evidence="1" type="ordered locus">DP2255</name>
</gene>
<reference evidence="2" key="1">
    <citation type="journal article" date="2004" name="Environ. Microbiol.">
        <title>The genome of Desulfotalea psychrophila, a sulfate-reducing bacterium from permanently cold Arctic sediments.</title>
        <authorList>
            <person name="Rabus R."/>
            <person name="Ruepp A."/>
            <person name="Frickey T."/>
            <person name="Rattei T."/>
            <person name="Fartmann B."/>
            <person name="Stark M."/>
            <person name="Bauer M."/>
            <person name="Zibat A."/>
            <person name="Lombardot T."/>
            <person name="Becker I."/>
            <person name="Amann J."/>
            <person name="Gellner K."/>
            <person name="Teeling H."/>
            <person name="Leuschner W.D."/>
            <person name="Gloeckner F.-O."/>
            <person name="Lupas A.N."/>
            <person name="Amann R."/>
            <person name="Klenk H.-P."/>
        </authorList>
    </citation>
    <scope>NUCLEOTIDE SEQUENCE [LARGE SCALE GENOMIC DNA]</scope>
    <source>
        <strain evidence="2">DSM 12343 / LSv54</strain>
    </source>
</reference>
<dbReference type="KEGG" id="dps:DP2255"/>
<keyword evidence="2" id="KW-1185">Reference proteome</keyword>
<dbReference type="STRING" id="177439.DP2255"/>
<dbReference type="SUPFAM" id="SSF52467">
    <property type="entry name" value="DHS-like NAD/FAD-binding domain"/>
    <property type="match status" value="1"/>
</dbReference>
<evidence type="ECO:0000313" key="1">
    <source>
        <dbReference type="EMBL" id="CAG36984.1"/>
    </source>
</evidence>
<dbReference type="HOGENOM" id="CLU_060310_0_0_7"/>
<evidence type="ECO:0000313" key="2">
    <source>
        <dbReference type="Proteomes" id="UP000000602"/>
    </source>
</evidence>
<dbReference type="EMBL" id="CR522870">
    <property type="protein sequence ID" value="CAG36984.1"/>
    <property type="molecule type" value="Genomic_DNA"/>
</dbReference>
<proteinExistence type="predicted"/>
<sequence>MVECCPKDKRKIMKTVYILGAGFSVEAGAPTQASLIGKAFELYTENSSNYDEKRFELFKNFLIKQLNIAEEQFSNVELEDIFTPLDRCFSDSIQYRGIGFGEIMEVREAIFYVVGQTILLILNDPSVSKEYINKFARYLTEKSSVRMSGAYHEKDPVSVISANWDILLDNSINDSIREGKYNAVVDYCCYISSKNKDDDSIKPGLEILGTGGFNVKLLKLHGSLNWLQCPRCMRIYATFNTKEGIHNFKDPKSCRHCDINFSEEKGNHVLVSNLIMPTFIKDLSNPQYKIIWQNAGIEISEASRLVFIGYSLSSADFEMKQLLSRMARKNVEIEVVDSCKNPDAKEAVEKHWKRFFGNRSITYHFDGAEDYVEKLVKQTTLLHK</sequence>
<dbReference type="InterPro" id="IPR029035">
    <property type="entry name" value="DHS-like_NAD/FAD-binding_dom"/>
</dbReference>
<dbReference type="Proteomes" id="UP000000602">
    <property type="component" value="Chromosome"/>
</dbReference>
<dbReference type="eggNOG" id="COG0846">
    <property type="taxonomic scope" value="Bacteria"/>
</dbReference>
<protein>
    <submittedName>
        <fullName evidence="1">Uncharacterized protein</fullName>
    </submittedName>
</protein>
<dbReference type="AlphaFoldDB" id="Q6AKZ1"/>
<accession>Q6AKZ1</accession>
<dbReference type="Gene3D" id="3.40.50.1220">
    <property type="entry name" value="TPP-binding domain"/>
    <property type="match status" value="1"/>
</dbReference>
<name>Q6AKZ1_DESPS</name>
<organism evidence="1 2">
    <name type="scientific">Desulfotalea psychrophila (strain LSv54 / DSM 12343)</name>
    <dbReference type="NCBI Taxonomy" id="177439"/>
    <lineage>
        <taxon>Bacteria</taxon>
        <taxon>Pseudomonadati</taxon>
        <taxon>Thermodesulfobacteriota</taxon>
        <taxon>Desulfobulbia</taxon>
        <taxon>Desulfobulbales</taxon>
        <taxon>Desulfocapsaceae</taxon>
        <taxon>Desulfotalea</taxon>
    </lineage>
</organism>